<evidence type="ECO:0000256" key="3">
    <source>
        <dbReference type="ARBA" id="ARBA00022679"/>
    </source>
</evidence>
<evidence type="ECO:0000313" key="7">
    <source>
        <dbReference type="RefSeq" id="XP_017886254.1"/>
    </source>
</evidence>
<name>A0AAJ7J7W7_9HYME</name>
<dbReference type="GO" id="GO:0015020">
    <property type="term" value="F:glucuronosyltransferase activity"/>
    <property type="evidence" value="ECO:0007669"/>
    <property type="project" value="UniProtKB-EC"/>
</dbReference>
<dbReference type="GeneID" id="108628681"/>
<reference evidence="7" key="1">
    <citation type="submission" date="2025-08" db="UniProtKB">
        <authorList>
            <consortium name="RefSeq"/>
        </authorList>
    </citation>
    <scope>IDENTIFICATION</scope>
    <source>
        <tissue evidence="7">Whole body</tissue>
    </source>
</reference>
<keyword evidence="5" id="KW-0732">Signal</keyword>
<dbReference type="AlphaFoldDB" id="A0AAJ7J7W7"/>
<dbReference type="Gene3D" id="3.40.50.2000">
    <property type="entry name" value="Glycogen Phosphorylase B"/>
    <property type="match status" value="2"/>
</dbReference>
<evidence type="ECO:0000313" key="6">
    <source>
        <dbReference type="Proteomes" id="UP000694925"/>
    </source>
</evidence>
<dbReference type="CDD" id="cd03784">
    <property type="entry name" value="GT1_Gtf-like"/>
    <property type="match status" value="1"/>
</dbReference>
<dbReference type="FunFam" id="3.40.50.2000:FF:000050">
    <property type="entry name" value="UDP-glucuronosyltransferase"/>
    <property type="match status" value="1"/>
</dbReference>
<comment type="subcellular location">
    <subcellularLocation>
        <location evidence="5">Membrane</location>
        <topology evidence="5">Single-pass membrane protein</topology>
    </subcellularLocation>
</comment>
<dbReference type="InterPro" id="IPR035595">
    <property type="entry name" value="UDP_glycos_trans_CS"/>
</dbReference>
<keyword evidence="5" id="KW-0472">Membrane</keyword>
<dbReference type="PANTHER" id="PTHR48043">
    <property type="entry name" value="EG:EG0003.4 PROTEIN-RELATED"/>
    <property type="match status" value="1"/>
</dbReference>
<proteinExistence type="inferred from homology"/>
<dbReference type="KEGG" id="ccal:108628681"/>
<dbReference type="InterPro" id="IPR002213">
    <property type="entry name" value="UDP_glucos_trans"/>
</dbReference>
<dbReference type="GO" id="GO:0016020">
    <property type="term" value="C:membrane"/>
    <property type="evidence" value="ECO:0007669"/>
    <property type="project" value="UniProtKB-SubCell"/>
</dbReference>
<dbReference type="InterPro" id="IPR050271">
    <property type="entry name" value="UDP-glycosyltransferase"/>
</dbReference>
<dbReference type="PROSITE" id="PS00375">
    <property type="entry name" value="UDPGT"/>
    <property type="match status" value="1"/>
</dbReference>
<dbReference type="EC" id="2.4.1.17" evidence="5"/>
<keyword evidence="6" id="KW-1185">Reference proteome</keyword>
<feature type="chain" id="PRO_5042315568" description="UDP-glucuronosyltransferase" evidence="5">
    <location>
        <begin position="19"/>
        <end position="519"/>
    </location>
</feature>
<keyword evidence="5" id="KW-0812">Transmembrane</keyword>
<sequence>MKLVSILFVCAVFATSDGYRILGMFPYNGKSHFIMFEHLMKALARKGHQVDVISTFPLKKPYPNYNDLIVLPTARDFMNNMTYDEMHNMIRASSAFAVATMTGNDICENLKYPKFQELIRNPPKDPPYDVVIMEVFGAHCYAILGDILKVPLIGASSSKLYPWHHDYIGNPPNYAYQPNNLISYPNNMNFWQRTYNFLSAVQSQYQFNSASSLQTDMLRKYVSPDAPDIRELEKKFSMILVNSHISMNGIRDMTPAYIEVGGLHVQEEGVEISPSLEKWMNESTQGFVYFTFGSMVKIESMPRHYLEIFYKSLANIAPIRVLLKIAKPDELPPGLSSNVHVLTWLPQVKVLKHPNLKAFITHGGLMGTQEAIHYGVPLLGIPLFADQFTNIETYVRLNIAIQLDLDTLTVEKMDEALNAIVHDPKYRIAMKKVSEKFLDRPLSAADTAVYWVEYIIRHGPNALRSPAKDLAWWQLQMLDVYAFLLVIVIAALYLFATLVQFMFHLTSSSSKTSQKKKIN</sequence>
<accession>A0AAJ7J7W7</accession>
<evidence type="ECO:0000256" key="2">
    <source>
        <dbReference type="ARBA" id="ARBA00022676"/>
    </source>
</evidence>
<gene>
    <name evidence="7" type="primary">LOC108628681</name>
</gene>
<feature type="transmembrane region" description="Helical" evidence="5">
    <location>
        <begin position="480"/>
        <end position="503"/>
    </location>
</feature>
<feature type="signal peptide" evidence="5">
    <location>
        <begin position="1"/>
        <end position="18"/>
    </location>
</feature>
<organism evidence="6 7">
    <name type="scientific">Ceratina calcarata</name>
    <dbReference type="NCBI Taxonomy" id="156304"/>
    <lineage>
        <taxon>Eukaryota</taxon>
        <taxon>Metazoa</taxon>
        <taxon>Ecdysozoa</taxon>
        <taxon>Arthropoda</taxon>
        <taxon>Hexapoda</taxon>
        <taxon>Insecta</taxon>
        <taxon>Pterygota</taxon>
        <taxon>Neoptera</taxon>
        <taxon>Endopterygota</taxon>
        <taxon>Hymenoptera</taxon>
        <taxon>Apocrita</taxon>
        <taxon>Aculeata</taxon>
        <taxon>Apoidea</taxon>
        <taxon>Anthophila</taxon>
        <taxon>Apidae</taxon>
        <taxon>Ceratina</taxon>
        <taxon>Zadontomerus</taxon>
    </lineage>
</organism>
<dbReference type="Pfam" id="PF00201">
    <property type="entry name" value="UDPGT"/>
    <property type="match status" value="1"/>
</dbReference>
<dbReference type="SUPFAM" id="SSF53756">
    <property type="entry name" value="UDP-Glycosyltransferase/glycogen phosphorylase"/>
    <property type="match status" value="1"/>
</dbReference>
<keyword evidence="5" id="KW-1133">Transmembrane helix</keyword>
<keyword evidence="3 4" id="KW-0808">Transferase</keyword>
<keyword evidence="2 4" id="KW-0328">Glycosyltransferase</keyword>
<dbReference type="RefSeq" id="XP_017886254.1">
    <property type="nucleotide sequence ID" value="XM_018030765.2"/>
</dbReference>
<dbReference type="Proteomes" id="UP000694925">
    <property type="component" value="Unplaced"/>
</dbReference>
<comment type="similarity">
    <text evidence="1 4">Belongs to the UDP-glycosyltransferase family.</text>
</comment>
<dbReference type="PANTHER" id="PTHR48043:SF145">
    <property type="entry name" value="FI06409P-RELATED"/>
    <property type="match status" value="1"/>
</dbReference>
<protein>
    <recommendedName>
        <fullName evidence="5">UDP-glucuronosyltransferase</fullName>
        <ecNumber evidence="5">2.4.1.17</ecNumber>
    </recommendedName>
</protein>
<comment type="catalytic activity">
    <reaction evidence="5">
        <text>glucuronate acceptor + UDP-alpha-D-glucuronate = acceptor beta-D-glucuronoside + UDP + H(+)</text>
        <dbReference type="Rhea" id="RHEA:21032"/>
        <dbReference type="ChEBI" id="CHEBI:15378"/>
        <dbReference type="ChEBI" id="CHEBI:58052"/>
        <dbReference type="ChEBI" id="CHEBI:58223"/>
        <dbReference type="ChEBI" id="CHEBI:132367"/>
        <dbReference type="ChEBI" id="CHEBI:132368"/>
        <dbReference type="EC" id="2.4.1.17"/>
    </reaction>
</comment>
<evidence type="ECO:0000256" key="1">
    <source>
        <dbReference type="ARBA" id="ARBA00009995"/>
    </source>
</evidence>
<evidence type="ECO:0000256" key="4">
    <source>
        <dbReference type="RuleBase" id="RU003718"/>
    </source>
</evidence>
<evidence type="ECO:0000256" key="5">
    <source>
        <dbReference type="RuleBase" id="RU362059"/>
    </source>
</evidence>